<dbReference type="AlphaFoldDB" id="A0A0C3S0M7"/>
<dbReference type="Proteomes" id="UP000053257">
    <property type="component" value="Unassembled WGS sequence"/>
</dbReference>
<reference evidence="1 2" key="1">
    <citation type="journal article" date="2014" name="PLoS Genet.">
        <title>Analysis of the Phlebiopsis gigantea genome, transcriptome and secretome provides insight into its pioneer colonization strategies of wood.</title>
        <authorList>
            <person name="Hori C."/>
            <person name="Ishida T."/>
            <person name="Igarashi K."/>
            <person name="Samejima M."/>
            <person name="Suzuki H."/>
            <person name="Master E."/>
            <person name="Ferreira P."/>
            <person name="Ruiz-Duenas F.J."/>
            <person name="Held B."/>
            <person name="Canessa P."/>
            <person name="Larrondo L.F."/>
            <person name="Schmoll M."/>
            <person name="Druzhinina I.S."/>
            <person name="Kubicek C.P."/>
            <person name="Gaskell J.A."/>
            <person name="Kersten P."/>
            <person name="St John F."/>
            <person name="Glasner J."/>
            <person name="Sabat G."/>
            <person name="Splinter BonDurant S."/>
            <person name="Syed K."/>
            <person name="Yadav J."/>
            <person name="Mgbeahuruike A.C."/>
            <person name="Kovalchuk A."/>
            <person name="Asiegbu F.O."/>
            <person name="Lackner G."/>
            <person name="Hoffmeister D."/>
            <person name="Rencoret J."/>
            <person name="Gutierrez A."/>
            <person name="Sun H."/>
            <person name="Lindquist E."/>
            <person name="Barry K."/>
            <person name="Riley R."/>
            <person name="Grigoriev I.V."/>
            <person name="Henrissat B."/>
            <person name="Kues U."/>
            <person name="Berka R.M."/>
            <person name="Martinez A.T."/>
            <person name="Covert S.F."/>
            <person name="Blanchette R.A."/>
            <person name="Cullen D."/>
        </authorList>
    </citation>
    <scope>NUCLEOTIDE SEQUENCE [LARGE SCALE GENOMIC DNA]</scope>
    <source>
        <strain evidence="1 2">11061_1 CR5-6</strain>
    </source>
</reference>
<protein>
    <recommendedName>
        <fullName evidence="3">F-box domain-containing protein</fullName>
    </recommendedName>
</protein>
<organism evidence="1 2">
    <name type="scientific">Phlebiopsis gigantea (strain 11061_1 CR5-6)</name>
    <name type="common">White-rot fungus</name>
    <name type="synonym">Peniophora gigantea</name>
    <dbReference type="NCBI Taxonomy" id="745531"/>
    <lineage>
        <taxon>Eukaryota</taxon>
        <taxon>Fungi</taxon>
        <taxon>Dikarya</taxon>
        <taxon>Basidiomycota</taxon>
        <taxon>Agaricomycotina</taxon>
        <taxon>Agaricomycetes</taxon>
        <taxon>Polyporales</taxon>
        <taxon>Phanerochaetaceae</taxon>
        <taxon>Phlebiopsis</taxon>
    </lineage>
</organism>
<keyword evidence="2" id="KW-1185">Reference proteome</keyword>
<accession>A0A0C3S0M7</accession>
<evidence type="ECO:0000313" key="1">
    <source>
        <dbReference type="EMBL" id="KIP08486.1"/>
    </source>
</evidence>
<name>A0A0C3S0M7_PHLG1</name>
<evidence type="ECO:0008006" key="3">
    <source>
        <dbReference type="Google" id="ProtNLM"/>
    </source>
</evidence>
<gene>
    <name evidence="1" type="ORF">PHLGIDRAFT_378746</name>
</gene>
<dbReference type="HOGENOM" id="CLU_1454914_0_0_1"/>
<dbReference type="EMBL" id="KN840479">
    <property type="protein sequence ID" value="KIP08486.1"/>
    <property type="molecule type" value="Genomic_DNA"/>
</dbReference>
<sequence>MSSKQHPTSLPDLPVEISLLLFQAMKADGFIDSHHLHRHYLSSCSCVCKFWAREIREAIFRRIAIRSHKDFQRLAHILSTSPSASRYVGAFLRLLFVPATTQIVYVCVGSTRRHVFYYLYPDRIEKERDERGETGEEDICFIFFYGTKRREPKTPLESRERGGERERDKLTGGCAALIGRRATQVN</sequence>
<evidence type="ECO:0000313" key="2">
    <source>
        <dbReference type="Proteomes" id="UP000053257"/>
    </source>
</evidence>
<proteinExistence type="predicted"/>